<accession>A0ABR0Y8W5</accession>
<dbReference type="PANTHER" id="PTHR14096:SF28">
    <property type="entry name" value="APOLIPOPROTEIN L, 1-RELATED"/>
    <property type="match status" value="1"/>
</dbReference>
<dbReference type="EMBL" id="JAHFZB010000040">
    <property type="protein sequence ID" value="KAK6469092.1"/>
    <property type="molecule type" value="Genomic_DNA"/>
</dbReference>
<sequence length="273" mass="30134">MYQLPKTRANTWEYEPSFMTGELVKFEGSSTEQSMEEFVQLFKSKKPVIKRHLRELKEIADGLDEASMNAALAKTIGSFVGAAGGIMTLAGLFLDPESPTACSLQDIGEKGVTLGQFAKTATDITQAVSERTHNQRADEILGKVEAAMLELSESVDIAFKSLLKLKESRLEDKSSLLLQLCSSVGPIISRYIGTTVMCDVGYSSTALSLCDDRLARGVQVGLCVAKDVYEMTSYYEDMQQGCKTERAEEIRSVVKSVASDLSRLEQVYQYMRQ</sequence>
<name>A0ABR0Y8W5_HUSHU</name>
<comment type="similarity">
    <text evidence="1">Belongs to the apolipoprotein L family.</text>
</comment>
<comment type="caution">
    <text evidence="2">The sequence shown here is derived from an EMBL/GenBank/DDBJ whole genome shotgun (WGS) entry which is preliminary data.</text>
</comment>
<reference evidence="2 3" key="1">
    <citation type="submission" date="2021-05" db="EMBL/GenBank/DDBJ databases">
        <authorList>
            <person name="Zahm M."/>
            <person name="Klopp C."/>
            <person name="Cabau C."/>
            <person name="Kuhl H."/>
            <person name="Suciu R."/>
            <person name="Ciorpac M."/>
            <person name="Holostenco D."/>
            <person name="Gessner J."/>
            <person name="Wuertz S."/>
            <person name="Hohne C."/>
            <person name="Stock M."/>
            <person name="Gislard M."/>
            <person name="Lluch J."/>
            <person name="Milhes M."/>
            <person name="Lampietro C."/>
            <person name="Lopez Roques C."/>
            <person name="Donnadieu C."/>
            <person name="Du K."/>
            <person name="Schartl M."/>
            <person name="Guiguen Y."/>
        </authorList>
    </citation>
    <scope>NUCLEOTIDE SEQUENCE [LARGE SCALE GENOMIC DNA]</scope>
    <source>
        <strain evidence="2">Hh-F2</strain>
        <tissue evidence="2">Blood</tissue>
    </source>
</reference>
<dbReference type="Pfam" id="PF05461">
    <property type="entry name" value="ApoL"/>
    <property type="match status" value="1"/>
</dbReference>
<keyword evidence="3" id="KW-1185">Reference proteome</keyword>
<protein>
    <submittedName>
        <fullName evidence="2">Apolipoprotein L3-like</fullName>
    </submittedName>
</protein>
<evidence type="ECO:0000313" key="2">
    <source>
        <dbReference type="EMBL" id="KAK6469092.1"/>
    </source>
</evidence>
<dbReference type="PANTHER" id="PTHR14096">
    <property type="entry name" value="APOLIPOPROTEIN L"/>
    <property type="match status" value="1"/>
</dbReference>
<evidence type="ECO:0000256" key="1">
    <source>
        <dbReference type="ARBA" id="ARBA00010090"/>
    </source>
</evidence>
<organism evidence="2 3">
    <name type="scientific">Huso huso</name>
    <name type="common">Beluga</name>
    <name type="synonym">Acipenser huso</name>
    <dbReference type="NCBI Taxonomy" id="61971"/>
    <lineage>
        <taxon>Eukaryota</taxon>
        <taxon>Metazoa</taxon>
        <taxon>Chordata</taxon>
        <taxon>Craniata</taxon>
        <taxon>Vertebrata</taxon>
        <taxon>Euteleostomi</taxon>
        <taxon>Actinopterygii</taxon>
        <taxon>Chondrostei</taxon>
        <taxon>Acipenseriformes</taxon>
        <taxon>Acipenseridae</taxon>
        <taxon>Huso</taxon>
    </lineage>
</organism>
<gene>
    <name evidence="2" type="ORF">HHUSO_G32479</name>
</gene>
<dbReference type="Proteomes" id="UP001369086">
    <property type="component" value="Unassembled WGS sequence"/>
</dbReference>
<proteinExistence type="inferred from homology"/>
<evidence type="ECO:0000313" key="3">
    <source>
        <dbReference type="Proteomes" id="UP001369086"/>
    </source>
</evidence>
<dbReference type="InterPro" id="IPR008405">
    <property type="entry name" value="ApoL"/>
</dbReference>